<dbReference type="PANTHER" id="PTHR24305:SF96">
    <property type="entry name" value="CYTOCHROME P450 MONOOXYGENASE STCB-RELATED"/>
    <property type="match status" value="1"/>
</dbReference>
<evidence type="ECO:0000256" key="1">
    <source>
        <dbReference type="ARBA" id="ARBA00010617"/>
    </source>
</evidence>
<dbReference type="Proteomes" id="UP000193144">
    <property type="component" value="Unassembled WGS sequence"/>
</dbReference>
<dbReference type="GO" id="GO:0005506">
    <property type="term" value="F:iron ion binding"/>
    <property type="evidence" value="ECO:0007669"/>
    <property type="project" value="InterPro"/>
</dbReference>
<dbReference type="STRING" id="1231657.A0A1Y1ZF11"/>
<keyword evidence="4" id="KW-0472">Membrane</keyword>
<dbReference type="Pfam" id="PF00067">
    <property type="entry name" value="p450"/>
    <property type="match status" value="1"/>
</dbReference>
<dbReference type="InterPro" id="IPR002401">
    <property type="entry name" value="Cyt_P450_E_grp-I"/>
</dbReference>
<comment type="cofactor">
    <cofactor evidence="3">
        <name>heme</name>
        <dbReference type="ChEBI" id="CHEBI:30413"/>
    </cofactor>
</comment>
<keyword evidence="6" id="KW-1185">Reference proteome</keyword>
<evidence type="ECO:0000313" key="6">
    <source>
        <dbReference type="Proteomes" id="UP000193144"/>
    </source>
</evidence>
<keyword evidence="3" id="KW-0349">Heme</keyword>
<evidence type="ECO:0000256" key="2">
    <source>
        <dbReference type="ARBA" id="ARBA00023002"/>
    </source>
</evidence>
<organism evidence="5 6">
    <name type="scientific">Clohesyomyces aquaticus</name>
    <dbReference type="NCBI Taxonomy" id="1231657"/>
    <lineage>
        <taxon>Eukaryota</taxon>
        <taxon>Fungi</taxon>
        <taxon>Dikarya</taxon>
        <taxon>Ascomycota</taxon>
        <taxon>Pezizomycotina</taxon>
        <taxon>Dothideomycetes</taxon>
        <taxon>Pleosporomycetidae</taxon>
        <taxon>Pleosporales</taxon>
        <taxon>Lindgomycetaceae</taxon>
        <taxon>Clohesyomyces</taxon>
    </lineage>
</organism>
<gene>
    <name evidence="5" type="ORF">BCR34DRAFT_626085</name>
</gene>
<dbReference type="EMBL" id="MCFA01000095">
    <property type="protein sequence ID" value="ORY08809.1"/>
    <property type="molecule type" value="Genomic_DNA"/>
</dbReference>
<keyword evidence="2" id="KW-0560">Oxidoreductase</keyword>
<keyword evidence="3" id="KW-0408">Iron</keyword>
<evidence type="ECO:0000313" key="5">
    <source>
        <dbReference type="EMBL" id="ORY08809.1"/>
    </source>
</evidence>
<dbReference type="PANTHER" id="PTHR24305">
    <property type="entry name" value="CYTOCHROME P450"/>
    <property type="match status" value="1"/>
</dbReference>
<sequence length="492" mass="55227">MLSPAIFICVGVVAIIFLILLSSIRSPLSHIPRSWHTRFSGLSIKGRRIHCVHALHQKYGDIIRLTPTKVSVAEPNAVTQIHRIGDNFLKSRWYESTHKGRDPGILAMQNPTRHAQRRRLFARAFSHTSLTTNWEATVREKVTMAIHRIKECATEGGRNLEIGMKEMDEKNGADVMKWWALMATDVIARLAFGESFHMLEIGRQTPYIDAVQRTLLGSVIRHEIPFVWLVPRYLPVKNLRALTQAKSMVFEYGERAIQNMRREGGGAQNLFGQMEAAAEKDDGMITDEDVKAEAGNLIATGSDTTAVTLTYLVWAVLKQPALQRDLEAEIASLGERLDLGELIKNAPLLNSVIEETLRPYRAALGALPRMLPKGGARFAGFDIAAGVEVSTQAFSFHRDLQAWPEPLRFNGYRFIDKSAMTPTQKALMQSFSAGSRVCIRIHLAWMELRLGAAMFFWDCRGAQLAPYITDDMIEIDNQFLIAPKGHCCYVVL</sequence>
<dbReference type="GO" id="GO:0016705">
    <property type="term" value="F:oxidoreductase activity, acting on paired donors, with incorporation or reduction of molecular oxygen"/>
    <property type="evidence" value="ECO:0007669"/>
    <property type="project" value="InterPro"/>
</dbReference>
<feature type="binding site" description="axial binding residue" evidence="3">
    <location>
        <position position="438"/>
    </location>
    <ligand>
        <name>heme</name>
        <dbReference type="ChEBI" id="CHEBI:30413"/>
    </ligand>
    <ligandPart>
        <name>Fe</name>
        <dbReference type="ChEBI" id="CHEBI:18248"/>
    </ligandPart>
</feature>
<comment type="similarity">
    <text evidence="1">Belongs to the cytochrome P450 family.</text>
</comment>
<proteinExistence type="inferred from homology"/>
<dbReference type="Gene3D" id="1.10.630.10">
    <property type="entry name" value="Cytochrome P450"/>
    <property type="match status" value="1"/>
</dbReference>
<dbReference type="PRINTS" id="PR00385">
    <property type="entry name" value="P450"/>
</dbReference>
<accession>A0A1Y1ZF11</accession>
<keyword evidence="4" id="KW-1133">Transmembrane helix</keyword>
<name>A0A1Y1ZF11_9PLEO</name>
<dbReference type="CDD" id="cd11059">
    <property type="entry name" value="CYP_fungal"/>
    <property type="match status" value="1"/>
</dbReference>
<dbReference type="SUPFAM" id="SSF48264">
    <property type="entry name" value="Cytochrome P450"/>
    <property type="match status" value="1"/>
</dbReference>
<dbReference type="AlphaFoldDB" id="A0A1Y1ZF11"/>
<evidence type="ECO:0000256" key="4">
    <source>
        <dbReference type="SAM" id="Phobius"/>
    </source>
</evidence>
<dbReference type="InterPro" id="IPR036396">
    <property type="entry name" value="Cyt_P450_sf"/>
</dbReference>
<feature type="transmembrane region" description="Helical" evidence="4">
    <location>
        <begin position="5"/>
        <end position="24"/>
    </location>
</feature>
<dbReference type="InterPro" id="IPR050121">
    <property type="entry name" value="Cytochrome_P450_monoxygenase"/>
</dbReference>
<evidence type="ECO:0000256" key="3">
    <source>
        <dbReference type="PIRSR" id="PIRSR602401-1"/>
    </source>
</evidence>
<protein>
    <submittedName>
        <fullName evidence="5">Cytochrome P450</fullName>
    </submittedName>
</protein>
<dbReference type="OrthoDB" id="1470350at2759"/>
<comment type="caution">
    <text evidence="5">The sequence shown here is derived from an EMBL/GenBank/DDBJ whole genome shotgun (WGS) entry which is preliminary data.</text>
</comment>
<reference evidence="5 6" key="1">
    <citation type="submission" date="2016-07" db="EMBL/GenBank/DDBJ databases">
        <title>Pervasive Adenine N6-methylation of Active Genes in Fungi.</title>
        <authorList>
            <consortium name="DOE Joint Genome Institute"/>
            <person name="Mondo S.J."/>
            <person name="Dannebaum R.O."/>
            <person name="Kuo R.C."/>
            <person name="Labutti K."/>
            <person name="Haridas S."/>
            <person name="Kuo A."/>
            <person name="Salamov A."/>
            <person name="Ahrendt S.R."/>
            <person name="Lipzen A."/>
            <person name="Sullivan W."/>
            <person name="Andreopoulos W.B."/>
            <person name="Clum A."/>
            <person name="Lindquist E."/>
            <person name="Daum C."/>
            <person name="Ramamoorthy G.K."/>
            <person name="Gryganskyi A."/>
            <person name="Culley D."/>
            <person name="Magnuson J.K."/>
            <person name="James T.Y."/>
            <person name="O'Malley M.A."/>
            <person name="Stajich J.E."/>
            <person name="Spatafora J.W."/>
            <person name="Visel A."/>
            <person name="Grigoriev I.V."/>
        </authorList>
    </citation>
    <scope>NUCLEOTIDE SEQUENCE [LARGE SCALE GENOMIC DNA]</scope>
    <source>
        <strain evidence="5 6">CBS 115471</strain>
    </source>
</reference>
<dbReference type="GO" id="GO:0004497">
    <property type="term" value="F:monooxygenase activity"/>
    <property type="evidence" value="ECO:0007669"/>
    <property type="project" value="InterPro"/>
</dbReference>
<keyword evidence="3" id="KW-0479">Metal-binding</keyword>
<keyword evidence="4" id="KW-0812">Transmembrane</keyword>
<dbReference type="PRINTS" id="PR00463">
    <property type="entry name" value="EP450I"/>
</dbReference>
<dbReference type="InterPro" id="IPR001128">
    <property type="entry name" value="Cyt_P450"/>
</dbReference>
<dbReference type="GO" id="GO:0020037">
    <property type="term" value="F:heme binding"/>
    <property type="evidence" value="ECO:0007669"/>
    <property type="project" value="InterPro"/>
</dbReference>